<feature type="chain" id="PRO_5016962061" description="Lipoprotein" evidence="1">
    <location>
        <begin position="17"/>
        <end position="126"/>
    </location>
</feature>
<evidence type="ECO:0008006" key="4">
    <source>
        <dbReference type="Google" id="ProtNLM"/>
    </source>
</evidence>
<evidence type="ECO:0000256" key="1">
    <source>
        <dbReference type="SAM" id="SignalP"/>
    </source>
</evidence>
<sequence>MVKLAHLLLVSTAVLAGCAGAPIEHREPYKTVVVEKPAREVYESLKAFPYCDSGWEADGVYDAYDNSFKVEYSFGGFFGPSYPSDSIVGRSAGETSTELRLTSMEKWRTPISEKFLNRLQTGKCDG</sequence>
<organism evidence="2 3">
    <name type="scientific">Ectopseudomonas mendocina</name>
    <name type="common">Pseudomonas mendocina</name>
    <dbReference type="NCBI Taxonomy" id="300"/>
    <lineage>
        <taxon>Bacteria</taxon>
        <taxon>Pseudomonadati</taxon>
        <taxon>Pseudomonadota</taxon>
        <taxon>Gammaproteobacteria</taxon>
        <taxon>Pseudomonadales</taxon>
        <taxon>Pseudomonadaceae</taxon>
        <taxon>Ectopseudomonas</taxon>
    </lineage>
</organism>
<evidence type="ECO:0000313" key="3">
    <source>
        <dbReference type="Proteomes" id="UP000254260"/>
    </source>
</evidence>
<proteinExistence type="predicted"/>
<evidence type="ECO:0000313" key="2">
    <source>
        <dbReference type="EMBL" id="SUE95889.1"/>
    </source>
</evidence>
<protein>
    <recommendedName>
        <fullName evidence="4">Lipoprotein</fullName>
    </recommendedName>
</protein>
<dbReference type="RefSeq" id="WP_115292746.1">
    <property type="nucleotide sequence ID" value="NZ_UGUU01000002.1"/>
</dbReference>
<gene>
    <name evidence="2" type="ORF">NCTC10899_05130</name>
</gene>
<name>A0A379PP82_ECTME</name>
<dbReference type="Proteomes" id="UP000254260">
    <property type="component" value="Unassembled WGS sequence"/>
</dbReference>
<reference evidence="2 3" key="1">
    <citation type="submission" date="2018-06" db="EMBL/GenBank/DDBJ databases">
        <authorList>
            <consortium name="Pathogen Informatics"/>
            <person name="Doyle S."/>
        </authorList>
    </citation>
    <scope>NUCLEOTIDE SEQUENCE [LARGE SCALE GENOMIC DNA]</scope>
    <source>
        <strain evidence="2 3">NCTC10899</strain>
    </source>
</reference>
<feature type="signal peptide" evidence="1">
    <location>
        <begin position="1"/>
        <end position="16"/>
    </location>
</feature>
<accession>A0A379PP82</accession>
<dbReference type="EMBL" id="UGUU01000002">
    <property type="protein sequence ID" value="SUE95889.1"/>
    <property type="molecule type" value="Genomic_DNA"/>
</dbReference>
<keyword evidence="1" id="KW-0732">Signal</keyword>
<dbReference type="AlphaFoldDB" id="A0A379PP82"/>
<dbReference type="OrthoDB" id="5645662at2"/>
<dbReference type="PROSITE" id="PS51257">
    <property type="entry name" value="PROKAR_LIPOPROTEIN"/>
    <property type="match status" value="1"/>
</dbReference>